<evidence type="ECO:0000256" key="5">
    <source>
        <dbReference type="SAM" id="Coils"/>
    </source>
</evidence>
<feature type="domain" description="PHD-type" evidence="7">
    <location>
        <begin position="469"/>
        <end position="523"/>
    </location>
</feature>
<dbReference type="PROSITE" id="PS50089">
    <property type="entry name" value="ZF_RING_2"/>
    <property type="match status" value="1"/>
</dbReference>
<dbReference type="SUPFAM" id="SSF57903">
    <property type="entry name" value="FYVE/PHD zinc finger"/>
    <property type="match status" value="3"/>
</dbReference>
<dbReference type="Pfam" id="PF00628">
    <property type="entry name" value="PHD"/>
    <property type="match status" value="2"/>
</dbReference>
<name>F6H0H1_VITVI</name>
<keyword evidence="10" id="KW-1185">Reference proteome</keyword>
<organism evidence="9 10">
    <name type="scientific">Vitis vinifera</name>
    <name type="common">Grape</name>
    <dbReference type="NCBI Taxonomy" id="29760"/>
    <lineage>
        <taxon>Eukaryota</taxon>
        <taxon>Viridiplantae</taxon>
        <taxon>Streptophyta</taxon>
        <taxon>Embryophyta</taxon>
        <taxon>Tracheophyta</taxon>
        <taxon>Spermatophyta</taxon>
        <taxon>Magnoliopsida</taxon>
        <taxon>eudicotyledons</taxon>
        <taxon>Gunneridae</taxon>
        <taxon>Pentapetalae</taxon>
        <taxon>rosids</taxon>
        <taxon>Vitales</taxon>
        <taxon>Vitaceae</taxon>
        <taxon>Viteae</taxon>
        <taxon>Vitis</taxon>
    </lineage>
</organism>
<protein>
    <recommendedName>
        <fullName evidence="11">PHD finger protein EHD3</fullName>
    </recommendedName>
</protein>
<dbReference type="InterPro" id="IPR001841">
    <property type="entry name" value="Znf_RING"/>
</dbReference>
<dbReference type="InterPro" id="IPR011011">
    <property type="entry name" value="Znf_FYVE_PHD"/>
</dbReference>
<feature type="coiled-coil region" evidence="5">
    <location>
        <begin position="573"/>
        <end position="600"/>
    </location>
</feature>
<dbReference type="GO" id="GO:0008270">
    <property type="term" value="F:zinc ion binding"/>
    <property type="evidence" value="ECO:0007669"/>
    <property type="project" value="UniProtKB-KW"/>
</dbReference>
<dbReference type="InterPro" id="IPR013083">
    <property type="entry name" value="Znf_RING/FYVE/PHD"/>
</dbReference>
<feature type="region of interest" description="Disordered" evidence="6">
    <location>
        <begin position="44"/>
        <end position="63"/>
    </location>
</feature>
<dbReference type="EMBL" id="FN595227">
    <property type="protein sequence ID" value="CCB45443.1"/>
    <property type="molecule type" value="Genomic_DNA"/>
</dbReference>
<feature type="domain" description="RING-type" evidence="8">
    <location>
        <begin position="472"/>
        <end position="520"/>
    </location>
</feature>
<feature type="domain" description="PHD-type" evidence="7">
    <location>
        <begin position="360"/>
        <end position="410"/>
    </location>
</feature>
<dbReference type="AlphaFoldDB" id="F6H0H1"/>
<keyword evidence="3" id="KW-0862">Zinc</keyword>
<evidence type="ECO:0000256" key="2">
    <source>
        <dbReference type="ARBA" id="ARBA00022771"/>
    </source>
</evidence>
<reference evidence="10" key="1">
    <citation type="journal article" date="2007" name="Nature">
        <title>The grapevine genome sequence suggests ancestral hexaploidization in major angiosperm phyla.</title>
        <authorList>
            <consortium name="The French-Italian Public Consortium for Grapevine Genome Characterization."/>
            <person name="Jaillon O."/>
            <person name="Aury J.-M."/>
            <person name="Noel B."/>
            <person name="Policriti A."/>
            <person name="Clepet C."/>
            <person name="Casagrande A."/>
            <person name="Choisne N."/>
            <person name="Aubourg S."/>
            <person name="Vitulo N."/>
            <person name="Jubin C."/>
            <person name="Vezzi A."/>
            <person name="Legeai F."/>
            <person name="Hugueney P."/>
            <person name="Dasilva C."/>
            <person name="Horner D."/>
            <person name="Mica E."/>
            <person name="Jublot D."/>
            <person name="Poulain J."/>
            <person name="Bruyere C."/>
            <person name="Billault A."/>
            <person name="Segurens B."/>
            <person name="Gouyvenoux M."/>
            <person name="Ugarte E."/>
            <person name="Cattonaro F."/>
            <person name="Anthouard V."/>
            <person name="Vico V."/>
            <person name="Del Fabbro C."/>
            <person name="Alaux M."/>
            <person name="Di Gaspero G."/>
            <person name="Dumas V."/>
            <person name="Felice N."/>
            <person name="Paillard S."/>
            <person name="Juman I."/>
            <person name="Moroldo M."/>
            <person name="Scalabrin S."/>
            <person name="Canaguier A."/>
            <person name="Le Clainche I."/>
            <person name="Malacrida G."/>
            <person name="Durand E."/>
            <person name="Pesole G."/>
            <person name="Laucou V."/>
            <person name="Chatelet P."/>
            <person name="Merdinoglu D."/>
            <person name="Delledonne M."/>
            <person name="Pezzotti M."/>
            <person name="Lecharny A."/>
            <person name="Scarpelli C."/>
            <person name="Artiguenave F."/>
            <person name="Pe M.E."/>
            <person name="Valle G."/>
            <person name="Morgante M."/>
            <person name="Caboche M."/>
            <person name="Adam-Blondon A.-F."/>
            <person name="Weissenbach J."/>
            <person name="Quetier F."/>
            <person name="Wincker P."/>
        </authorList>
    </citation>
    <scope>NUCLEOTIDE SEQUENCE [LARGE SCALE GENOMIC DNA]</scope>
    <source>
        <strain evidence="10">cv. Pinot noir / PN40024</strain>
    </source>
</reference>
<keyword evidence="2 4" id="KW-0863">Zinc-finger</keyword>
<dbReference type="GO" id="GO:0000785">
    <property type="term" value="C:chromatin"/>
    <property type="evidence" value="ECO:0000318"/>
    <property type="project" value="GO_Central"/>
</dbReference>
<dbReference type="GO" id="GO:0005634">
    <property type="term" value="C:nucleus"/>
    <property type="evidence" value="ECO:0000318"/>
    <property type="project" value="GO_Central"/>
</dbReference>
<dbReference type="GO" id="GO:0006357">
    <property type="term" value="P:regulation of transcription by RNA polymerase II"/>
    <property type="evidence" value="ECO:0000318"/>
    <property type="project" value="GO_Central"/>
</dbReference>
<dbReference type="HOGENOM" id="CLU_017556_0_0_1"/>
<sequence length="626" mass="70272">MFGDGNTSNADGNEHTAPAVLCRSEAVQNGFAVGTGIDVTDGSSSGGFQTYKRRKRRKGSLETEPIKDGRCLVKAGTQLADEGFLFGRNKSLVPWREQDMGLLATVKQSMDVGLLNNFSKRAVIPMIDHHAIVNGLDDSPQQHWRNIVLDQMYRSLSDSEGGIRGCVRAALLSCPEVDHTTTIKKPVHFHKDVRCPPHTGLLPNESASRSHVGVTSNGSLSESDHHTITELCRRSFFKLIMSEKFASLCKLMLENFQGIKVDNFFDFSLIHSRMIEGAYERSPMLFSSDVQQVWKKLQRIGTEIVSLGTTLSEMSRTSYSELVEGAVLSASEDGKNEVCTRESDSHTKLEQLVACGVFKVCSCRHCGEKADGRDCLVCDSCEEVYHISCVEPAVKVIPHKSWYCVDCIASRLPHENCVVCKKLNAQRTLINGVGDDIISMNEETDMELEESSNCITEVGIQQQKETKYFQLCKICGSDMEFGEHLLECGHPFCPNKYYHKSCLTSTELRMYGPCWYCPSCLCRACLTDRDDEKIILCDGCDHAYHIYCMNPPRTSIPRGKWFCRKCDADIQKIRKAKMVFEDLERERKQKGEQVIDKDEEGPMDILLNAAQTLNLQEELAAIRMDR</sequence>
<evidence type="ECO:0000313" key="9">
    <source>
        <dbReference type="EMBL" id="CCB45443.1"/>
    </source>
</evidence>
<dbReference type="InterPro" id="IPR001965">
    <property type="entry name" value="Znf_PHD"/>
</dbReference>
<evidence type="ECO:0000259" key="7">
    <source>
        <dbReference type="PROSITE" id="PS50016"/>
    </source>
</evidence>
<dbReference type="eggNOG" id="ENOG502QQIW">
    <property type="taxonomic scope" value="Eukaryota"/>
</dbReference>
<evidence type="ECO:0000259" key="8">
    <source>
        <dbReference type="PROSITE" id="PS50089"/>
    </source>
</evidence>
<keyword evidence="5" id="KW-0175">Coiled coil</keyword>
<feature type="domain" description="PHD-type" evidence="7">
    <location>
        <begin position="519"/>
        <end position="569"/>
    </location>
</feature>
<dbReference type="InParanoid" id="F6H0H1"/>
<dbReference type="GO" id="GO:0003682">
    <property type="term" value="F:chromatin binding"/>
    <property type="evidence" value="ECO:0000318"/>
    <property type="project" value="GO_Central"/>
</dbReference>
<evidence type="ECO:0000313" key="10">
    <source>
        <dbReference type="Proteomes" id="UP000009183"/>
    </source>
</evidence>
<dbReference type="Gene3D" id="3.30.40.10">
    <property type="entry name" value="Zinc/RING finger domain, C3HC4 (zinc finger)"/>
    <property type="match status" value="2"/>
</dbReference>
<proteinExistence type="predicted"/>
<dbReference type="SMART" id="SM00249">
    <property type="entry name" value="PHD"/>
    <property type="match status" value="3"/>
</dbReference>
<dbReference type="STRING" id="29760.F6H0H1"/>
<evidence type="ECO:0000256" key="3">
    <source>
        <dbReference type="ARBA" id="ARBA00022833"/>
    </source>
</evidence>
<evidence type="ECO:0008006" key="11">
    <source>
        <dbReference type="Google" id="ProtNLM"/>
    </source>
</evidence>
<evidence type="ECO:0000256" key="6">
    <source>
        <dbReference type="SAM" id="MobiDB-lite"/>
    </source>
</evidence>
<dbReference type="PANTHER" id="PTHR47162:SF9">
    <property type="entry name" value="PHD FINGER PROTEIN EHD3-LIKE"/>
    <property type="match status" value="1"/>
</dbReference>
<dbReference type="PANTHER" id="PTHR47162">
    <property type="entry name" value="OS02G0192300 PROTEIN"/>
    <property type="match status" value="1"/>
</dbReference>
<dbReference type="Gene3D" id="2.30.30.1150">
    <property type="match status" value="1"/>
</dbReference>
<evidence type="ECO:0000256" key="1">
    <source>
        <dbReference type="ARBA" id="ARBA00022723"/>
    </source>
</evidence>
<dbReference type="Proteomes" id="UP000009183">
    <property type="component" value="Chromosome 18"/>
</dbReference>
<dbReference type="InterPro" id="IPR019787">
    <property type="entry name" value="Znf_PHD-finger"/>
</dbReference>
<evidence type="ECO:0000256" key="4">
    <source>
        <dbReference type="PROSITE-ProRule" id="PRU00175"/>
    </source>
</evidence>
<dbReference type="GO" id="GO:0004402">
    <property type="term" value="F:histone acetyltransferase activity"/>
    <property type="evidence" value="ECO:0000318"/>
    <property type="project" value="GO_Central"/>
</dbReference>
<dbReference type="PaxDb" id="29760-VIT_18s0001g01580.t01"/>
<accession>F6H0H1</accession>
<gene>
    <name evidence="9" type="ordered locus">VIT_18s0001g01580</name>
</gene>
<keyword evidence="1" id="KW-0479">Metal-binding</keyword>
<dbReference type="FunFam" id="2.30.30.1150:FF:000005">
    <property type="entry name" value="PHD finger protein EHD3 isoform A"/>
    <property type="match status" value="1"/>
</dbReference>
<dbReference type="GO" id="GO:0003712">
    <property type="term" value="F:transcription coregulator activity"/>
    <property type="evidence" value="ECO:0000318"/>
    <property type="project" value="GO_Central"/>
</dbReference>
<dbReference type="PROSITE" id="PS50016">
    <property type="entry name" value="ZF_PHD_2"/>
    <property type="match status" value="3"/>
</dbReference>